<dbReference type="InterPro" id="IPR052767">
    <property type="entry name" value="Bact_com_dev_regulator"/>
</dbReference>
<sequence length="153" mass="16895">MSLMIVATLESVLILDKAEQLAKAIICSDIAEDYRKYYRELHEDMELQTLIQQFTAMKERYEEVQRFGKYHPDYTTVSMKMRELKRSVDLHDKVAAFKRAETALQKLLDEVSVAIGSEVSSSIKVPTGNPFFDAGGCGGGCGTGGGCGCKKTG</sequence>
<dbReference type="PANTHER" id="PTHR38448:SF2">
    <property type="entry name" value="REGULATORY PROTEIN YLBF"/>
    <property type="match status" value="1"/>
</dbReference>
<dbReference type="InterPro" id="IPR023378">
    <property type="entry name" value="YheA/YmcA-like_dom_sf"/>
</dbReference>
<reference evidence="1 2" key="1">
    <citation type="journal article" date="2003" name="Nature">
        <title>Genome sequence of Bacillus cereus and comparative analysis with Bacillus anthracis.</title>
        <authorList>
            <person name="Ivanova N."/>
            <person name="Sorokin A."/>
            <person name="Anderson I."/>
            <person name="Galleron N."/>
            <person name="Candelon B."/>
            <person name="Kapatral V."/>
            <person name="Bhattacharyya A."/>
            <person name="Reznik G."/>
            <person name="Mikhailova N."/>
            <person name="Lapidus A."/>
            <person name="Chu L."/>
            <person name="Mazur M."/>
            <person name="Goltsman E."/>
            <person name="Larsen N."/>
            <person name="D'Souza M."/>
            <person name="Walunas T."/>
            <person name="Grechkin Y."/>
            <person name="Pusch G."/>
            <person name="Haselkorn R."/>
            <person name="Fonstein M."/>
            <person name="Ehrlich S.D."/>
            <person name="Overbeek R."/>
            <person name="Kyrpides N."/>
        </authorList>
    </citation>
    <scope>NUCLEOTIDE SEQUENCE [LARGE SCALE GENOMIC DNA]</scope>
    <source>
        <strain evidence="2">ATCC 14579 / DSM 31 / CCUG 7414 / JCM 2152 / NBRC 15305 / NCIMB 9373 / NCTC 2599 / NRRL B-3711</strain>
    </source>
</reference>
<name>Q819N8_BACCR</name>
<dbReference type="AlphaFoldDB" id="Q819N8"/>
<evidence type="ECO:0000313" key="2">
    <source>
        <dbReference type="Proteomes" id="UP000001417"/>
    </source>
</evidence>
<accession>Q819N8</accession>
<dbReference type="Gene3D" id="1.20.1500.10">
    <property type="entry name" value="YheA/YmcA-like"/>
    <property type="match status" value="1"/>
</dbReference>
<dbReference type="EMBL" id="AE016877">
    <property type="protein sequence ID" value="AAP10853.1"/>
    <property type="molecule type" value="Genomic_DNA"/>
</dbReference>
<dbReference type="Pfam" id="PF06133">
    <property type="entry name" value="Com_YlbF"/>
    <property type="match status" value="1"/>
</dbReference>
<evidence type="ECO:0000313" key="1">
    <source>
        <dbReference type="EMBL" id="AAP10853.1"/>
    </source>
</evidence>
<dbReference type="SUPFAM" id="SSF158622">
    <property type="entry name" value="YheA/YmcA-like"/>
    <property type="match status" value="1"/>
</dbReference>
<dbReference type="Proteomes" id="UP000001417">
    <property type="component" value="Chromosome"/>
</dbReference>
<gene>
    <name evidence="1" type="ordered locus">BC_3933</name>
</gene>
<dbReference type="PATRIC" id="fig|226900.8.peg.4057"/>
<dbReference type="KEGG" id="bce:BC3933"/>
<keyword evidence="2" id="KW-1185">Reference proteome</keyword>
<dbReference type="InterPro" id="IPR010368">
    <property type="entry name" value="Com_YlbF"/>
</dbReference>
<protein>
    <recommendedName>
        <fullName evidence="3">YlbF family regulator</fullName>
    </recommendedName>
</protein>
<evidence type="ECO:0008006" key="3">
    <source>
        <dbReference type="Google" id="ProtNLM"/>
    </source>
</evidence>
<dbReference type="HOGENOM" id="CLU_114090_0_0_9"/>
<organism evidence="1 2">
    <name type="scientific">Bacillus cereus (strain ATCC 14579 / DSM 31 / CCUG 7414 / JCM 2152 / NBRC 15305 / NCIMB 9373 / NCTC 2599 / NRRL B-3711)</name>
    <dbReference type="NCBI Taxonomy" id="226900"/>
    <lineage>
        <taxon>Bacteria</taxon>
        <taxon>Bacillati</taxon>
        <taxon>Bacillota</taxon>
        <taxon>Bacilli</taxon>
        <taxon>Bacillales</taxon>
        <taxon>Bacillaceae</taxon>
        <taxon>Bacillus</taxon>
        <taxon>Bacillus cereus group</taxon>
    </lineage>
</organism>
<proteinExistence type="predicted"/>
<dbReference type="PANTHER" id="PTHR38448">
    <property type="entry name" value="REGULATORY PROTEIN YLBF-RELATED"/>
    <property type="match status" value="1"/>
</dbReference>